<dbReference type="SMART" id="SM00347">
    <property type="entry name" value="HTH_MARR"/>
    <property type="match status" value="1"/>
</dbReference>
<dbReference type="PROSITE" id="PS50995">
    <property type="entry name" value="HTH_MARR_2"/>
    <property type="match status" value="1"/>
</dbReference>
<dbReference type="Pfam" id="PF12802">
    <property type="entry name" value="MarR_2"/>
    <property type="match status" value="1"/>
</dbReference>
<proteinExistence type="predicted"/>
<dbReference type="PANTHER" id="PTHR33164">
    <property type="entry name" value="TRANSCRIPTIONAL REGULATOR, MARR FAMILY"/>
    <property type="match status" value="1"/>
</dbReference>
<dbReference type="GO" id="GO:0003700">
    <property type="term" value="F:DNA-binding transcription factor activity"/>
    <property type="evidence" value="ECO:0007669"/>
    <property type="project" value="InterPro"/>
</dbReference>
<dbReference type="InterPro" id="IPR036390">
    <property type="entry name" value="WH_DNA-bd_sf"/>
</dbReference>
<dbReference type="PRINTS" id="PR00598">
    <property type="entry name" value="HTHMARR"/>
</dbReference>
<sequence>MPEDDLDLALLLQGRITTFVRAFGLHQPDRTPCGTPVPVSEAHAIGELDRDGPLTQSALARRLRLEKSTVSRLVAQLIGRGWVRRAERDGDARLVWLELTPDGSRAAGELAVARAARFTELLRNIPAEQRPAVIDALTTLVEAATGQPTPADAGVVTRG</sequence>
<gene>
    <name evidence="2" type="ORF">I4J89_38245</name>
</gene>
<dbReference type="EMBL" id="JADQTO010000026">
    <property type="protein sequence ID" value="MBG0567307.1"/>
    <property type="molecule type" value="Genomic_DNA"/>
</dbReference>
<dbReference type="InterPro" id="IPR039422">
    <property type="entry name" value="MarR/SlyA-like"/>
</dbReference>
<comment type="caution">
    <text evidence="2">The sequence shown here is derived from an EMBL/GenBank/DDBJ whole genome shotgun (WGS) entry which is preliminary data.</text>
</comment>
<dbReference type="RefSeq" id="WP_196419078.1">
    <property type="nucleotide sequence ID" value="NZ_JADQTO010000026.1"/>
</dbReference>
<dbReference type="Proteomes" id="UP000598146">
    <property type="component" value="Unassembled WGS sequence"/>
</dbReference>
<organism evidence="2 3">
    <name type="scientific">Actinoplanes aureus</name>
    <dbReference type="NCBI Taxonomy" id="2792083"/>
    <lineage>
        <taxon>Bacteria</taxon>
        <taxon>Bacillati</taxon>
        <taxon>Actinomycetota</taxon>
        <taxon>Actinomycetes</taxon>
        <taxon>Micromonosporales</taxon>
        <taxon>Micromonosporaceae</taxon>
        <taxon>Actinoplanes</taxon>
    </lineage>
</organism>
<protein>
    <submittedName>
        <fullName evidence="2">MarR family transcriptional regulator</fullName>
    </submittedName>
</protein>
<dbReference type="InterPro" id="IPR036388">
    <property type="entry name" value="WH-like_DNA-bd_sf"/>
</dbReference>
<accession>A0A931CGU8</accession>
<dbReference type="PANTHER" id="PTHR33164:SF43">
    <property type="entry name" value="HTH-TYPE TRANSCRIPTIONAL REPRESSOR YETL"/>
    <property type="match status" value="1"/>
</dbReference>
<reference evidence="2" key="1">
    <citation type="submission" date="2020-11" db="EMBL/GenBank/DDBJ databases">
        <title>Isolation and identification of active actinomycetes.</title>
        <authorList>
            <person name="Sun X."/>
        </authorList>
    </citation>
    <scope>NUCLEOTIDE SEQUENCE</scope>
    <source>
        <strain evidence="2">NEAU-A11</strain>
    </source>
</reference>
<feature type="domain" description="HTH marR-type" evidence="1">
    <location>
        <begin position="9"/>
        <end position="142"/>
    </location>
</feature>
<evidence type="ECO:0000313" key="3">
    <source>
        <dbReference type="Proteomes" id="UP000598146"/>
    </source>
</evidence>
<evidence type="ECO:0000313" key="2">
    <source>
        <dbReference type="EMBL" id="MBG0567307.1"/>
    </source>
</evidence>
<keyword evidence="3" id="KW-1185">Reference proteome</keyword>
<evidence type="ECO:0000259" key="1">
    <source>
        <dbReference type="PROSITE" id="PS50995"/>
    </source>
</evidence>
<dbReference type="InterPro" id="IPR000835">
    <property type="entry name" value="HTH_MarR-typ"/>
</dbReference>
<dbReference type="GO" id="GO:0006950">
    <property type="term" value="P:response to stress"/>
    <property type="evidence" value="ECO:0007669"/>
    <property type="project" value="TreeGrafter"/>
</dbReference>
<name>A0A931CGU8_9ACTN</name>
<dbReference type="AlphaFoldDB" id="A0A931CGU8"/>
<dbReference type="SUPFAM" id="SSF46785">
    <property type="entry name" value="Winged helix' DNA-binding domain"/>
    <property type="match status" value="1"/>
</dbReference>
<dbReference type="Gene3D" id="1.10.10.10">
    <property type="entry name" value="Winged helix-like DNA-binding domain superfamily/Winged helix DNA-binding domain"/>
    <property type="match status" value="1"/>
</dbReference>